<evidence type="ECO:0000313" key="7">
    <source>
        <dbReference type="Proteomes" id="UP001432322"/>
    </source>
</evidence>
<reference evidence="6" key="1">
    <citation type="submission" date="2023-10" db="EMBL/GenBank/DDBJ databases">
        <title>Genome assembly of Pristionchus species.</title>
        <authorList>
            <person name="Yoshida K."/>
            <person name="Sommer R.J."/>
        </authorList>
    </citation>
    <scope>NUCLEOTIDE SEQUENCE</scope>
    <source>
        <strain evidence="6">RS5133</strain>
    </source>
</reference>
<dbReference type="SUPFAM" id="SSF81321">
    <property type="entry name" value="Family A G protein-coupled receptor-like"/>
    <property type="match status" value="1"/>
</dbReference>
<keyword evidence="3 5" id="KW-1133">Transmembrane helix</keyword>
<feature type="transmembrane region" description="Helical" evidence="5">
    <location>
        <begin position="6"/>
        <end position="22"/>
    </location>
</feature>
<feature type="non-terminal residue" evidence="6">
    <location>
        <position position="274"/>
    </location>
</feature>
<dbReference type="PANTHER" id="PTHR46561:SF11">
    <property type="entry name" value="SERPENTINE RECEPTOR CLASS ALPHA_BETA-14"/>
    <property type="match status" value="1"/>
</dbReference>
<dbReference type="PANTHER" id="PTHR46561">
    <property type="entry name" value="SERPENTINE RECEPTOR, CLASS AB (CLASS A-LIKE)-RELATED"/>
    <property type="match status" value="1"/>
</dbReference>
<dbReference type="AlphaFoldDB" id="A0AAV5UV88"/>
<keyword evidence="4 5" id="KW-0472">Membrane</keyword>
<dbReference type="InterPro" id="IPR019408">
    <property type="entry name" value="7TM_GPCR_serpentine_rcpt_Srab"/>
</dbReference>
<comment type="caution">
    <text evidence="6">The sequence shown here is derived from an EMBL/GenBank/DDBJ whole genome shotgun (WGS) entry which is preliminary data.</text>
</comment>
<keyword evidence="2 5" id="KW-0812">Transmembrane</keyword>
<feature type="transmembrane region" description="Helical" evidence="5">
    <location>
        <begin position="163"/>
        <end position="184"/>
    </location>
</feature>
<gene>
    <name evidence="6" type="ORF">PFISCL1PPCAC_1526</name>
</gene>
<evidence type="ECO:0000256" key="1">
    <source>
        <dbReference type="ARBA" id="ARBA00004141"/>
    </source>
</evidence>
<dbReference type="GO" id="GO:0016020">
    <property type="term" value="C:membrane"/>
    <property type="evidence" value="ECO:0007669"/>
    <property type="project" value="UniProtKB-SubCell"/>
</dbReference>
<dbReference type="EMBL" id="BTSY01000001">
    <property type="protein sequence ID" value="GMT10229.1"/>
    <property type="molecule type" value="Genomic_DNA"/>
</dbReference>
<name>A0AAV5UV88_9BILA</name>
<feature type="transmembrane region" description="Helical" evidence="5">
    <location>
        <begin position="81"/>
        <end position="100"/>
    </location>
</feature>
<evidence type="ECO:0000256" key="3">
    <source>
        <dbReference type="ARBA" id="ARBA00022989"/>
    </source>
</evidence>
<evidence type="ECO:0000256" key="4">
    <source>
        <dbReference type="ARBA" id="ARBA00023136"/>
    </source>
</evidence>
<dbReference type="Pfam" id="PF10292">
    <property type="entry name" value="7TM_GPCR_Srab"/>
    <property type="match status" value="1"/>
</dbReference>
<comment type="subcellular location">
    <subcellularLocation>
        <location evidence="1">Membrane</location>
        <topology evidence="1">Multi-pass membrane protein</topology>
    </subcellularLocation>
</comment>
<feature type="transmembrane region" description="Helical" evidence="5">
    <location>
        <begin position="121"/>
        <end position="143"/>
    </location>
</feature>
<evidence type="ECO:0000256" key="2">
    <source>
        <dbReference type="ARBA" id="ARBA00022692"/>
    </source>
</evidence>
<dbReference type="Proteomes" id="UP001432322">
    <property type="component" value="Unassembled WGS sequence"/>
</dbReference>
<dbReference type="InterPro" id="IPR053286">
    <property type="entry name" value="Nematode_rcpt-like_srab"/>
</dbReference>
<sequence>IIYFRVFTSGIGILALFALELNKKKFVAHGSLKILMNFHGFWTFLLCLSTFLQSLSTARTLLTMDEPSDLLLSSSECMNRILPTLLGIGGSVFSLLAMSAERFTALKNLSTYETSSNSSGVKFVFLHILITSIFVFVDIYVYSFPTRVPHCTVVSIGGKNEQTVVTGMLFLTELFTIYFYTRLLNKNRKMRKSKEASGSSLSERYQLNENIHMLELLLPVIISHTSITMAGAFGYFVYLFLNLDQATYPIFEDTINMVYLQGISMPTIFLLRYR</sequence>
<evidence type="ECO:0000256" key="5">
    <source>
        <dbReference type="SAM" id="Phobius"/>
    </source>
</evidence>
<protein>
    <recommendedName>
        <fullName evidence="8">G protein-coupled receptor</fullName>
    </recommendedName>
</protein>
<feature type="transmembrane region" description="Helical" evidence="5">
    <location>
        <begin position="34"/>
        <end position="55"/>
    </location>
</feature>
<evidence type="ECO:0000313" key="6">
    <source>
        <dbReference type="EMBL" id="GMT10229.1"/>
    </source>
</evidence>
<dbReference type="Gene3D" id="1.20.1070.10">
    <property type="entry name" value="Rhodopsin 7-helix transmembrane proteins"/>
    <property type="match status" value="1"/>
</dbReference>
<evidence type="ECO:0008006" key="8">
    <source>
        <dbReference type="Google" id="ProtNLM"/>
    </source>
</evidence>
<feature type="transmembrane region" description="Helical" evidence="5">
    <location>
        <begin position="216"/>
        <end position="237"/>
    </location>
</feature>
<proteinExistence type="predicted"/>
<keyword evidence="7" id="KW-1185">Reference proteome</keyword>
<feature type="non-terminal residue" evidence="6">
    <location>
        <position position="1"/>
    </location>
</feature>
<accession>A0AAV5UV88</accession>
<organism evidence="6 7">
    <name type="scientific">Pristionchus fissidentatus</name>
    <dbReference type="NCBI Taxonomy" id="1538716"/>
    <lineage>
        <taxon>Eukaryota</taxon>
        <taxon>Metazoa</taxon>
        <taxon>Ecdysozoa</taxon>
        <taxon>Nematoda</taxon>
        <taxon>Chromadorea</taxon>
        <taxon>Rhabditida</taxon>
        <taxon>Rhabditina</taxon>
        <taxon>Diplogasteromorpha</taxon>
        <taxon>Diplogasteroidea</taxon>
        <taxon>Neodiplogasteridae</taxon>
        <taxon>Pristionchus</taxon>
    </lineage>
</organism>
<feature type="transmembrane region" description="Helical" evidence="5">
    <location>
        <begin position="257"/>
        <end position="273"/>
    </location>
</feature>